<dbReference type="EMBL" id="AMQM01001849">
    <property type="status" value="NOT_ANNOTATED_CDS"/>
    <property type="molecule type" value="Genomic_DNA"/>
</dbReference>
<dbReference type="EMBL" id="KB097639">
    <property type="protein sequence ID" value="ESN92734.1"/>
    <property type="molecule type" value="Genomic_DNA"/>
</dbReference>
<gene>
    <name evidence="5" type="primary">20200701</name>
    <name evidence="4" type="ORF">HELRODRAFT_164831</name>
</gene>
<reference evidence="5" key="3">
    <citation type="submission" date="2015-06" db="UniProtKB">
        <authorList>
            <consortium name="EnsemblMetazoa"/>
        </authorList>
    </citation>
    <scope>IDENTIFICATION</scope>
</reference>
<dbReference type="Proteomes" id="UP000015101">
    <property type="component" value="Unassembled WGS sequence"/>
</dbReference>
<dbReference type="HOGENOM" id="CLU_018559_0_0_1"/>
<evidence type="ECO:0000256" key="1">
    <source>
        <dbReference type="ARBA" id="ARBA00022441"/>
    </source>
</evidence>
<proteinExistence type="predicted"/>
<dbReference type="RefSeq" id="XP_009029037.1">
    <property type="nucleotide sequence ID" value="XM_009030789.1"/>
</dbReference>
<evidence type="ECO:0000313" key="6">
    <source>
        <dbReference type="Proteomes" id="UP000015101"/>
    </source>
</evidence>
<dbReference type="Gene3D" id="1.25.40.420">
    <property type="match status" value="1"/>
</dbReference>
<keyword evidence="6" id="KW-1185">Reference proteome</keyword>
<evidence type="ECO:0000259" key="3">
    <source>
        <dbReference type="SMART" id="SM00875"/>
    </source>
</evidence>
<keyword evidence="2" id="KW-0677">Repeat</keyword>
<protein>
    <recommendedName>
        <fullName evidence="3">BACK domain-containing protein</fullName>
    </recommendedName>
</protein>
<feature type="domain" description="BACK" evidence="3">
    <location>
        <begin position="136"/>
        <end position="233"/>
    </location>
</feature>
<dbReference type="CTD" id="20200701"/>
<dbReference type="OrthoDB" id="10027872at2759"/>
<evidence type="ECO:0000256" key="2">
    <source>
        <dbReference type="ARBA" id="ARBA00022737"/>
    </source>
</evidence>
<dbReference type="KEGG" id="hro:HELRODRAFT_164831"/>
<dbReference type="InterPro" id="IPR011333">
    <property type="entry name" value="SKP1/BTB/POZ_sf"/>
</dbReference>
<evidence type="ECO:0000313" key="4">
    <source>
        <dbReference type="EMBL" id="ESN92734.1"/>
    </source>
</evidence>
<dbReference type="PANTHER" id="PTHR45632:SF3">
    <property type="entry name" value="KELCH-LIKE PROTEIN 32"/>
    <property type="match status" value="1"/>
</dbReference>
<name>T1EVV1_HELRO</name>
<accession>T1EVV1</accession>
<dbReference type="Pfam" id="PF07707">
    <property type="entry name" value="BACK"/>
    <property type="match status" value="1"/>
</dbReference>
<sequence length="462" mass="52994">MEEKSVETNQQFEMETDDAVDEPAKIALISSEGSRYEVAKDLLLQFSDYFQALTISGMRDANFKELTLECLSDASLREVNNFLLNLQSNEDHFGARDLCCVEKGLEGSFYLQIRSMTDKYLNYLSGQLNESTYERILHFAKKFAMFGTIEKVFAFIFDNFRCIVSKSEILSLSPDEMIRLVESDVVNVDREFDIFDLVVRWTSADESRRQYAELLFSKVRYNLMAVDEKRKASDLLIDLKLKVQTECYGFCTIGTIIAFGEPTFKIIHQCHAIELPAGPLCIYRIATSRLPGWDPCTTYYAQVYSLRLSLERVKQQGSGDKINKQDSEMFDCTTEQWTFLLSIKVPFNNPPSTVLINSSLYSFHFDYNSYTSQNHLSIQTINLKKYLNDNKSSSNTLSDLATYEKLKTNDTDDEGINRKCVCPVLMHPIFSYDTDTMLVHYYGSEFVKCPVTIAPLHVGQNK</sequence>
<organism evidence="5 6">
    <name type="scientific">Helobdella robusta</name>
    <name type="common">Californian leech</name>
    <dbReference type="NCBI Taxonomy" id="6412"/>
    <lineage>
        <taxon>Eukaryota</taxon>
        <taxon>Metazoa</taxon>
        <taxon>Spiralia</taxon>
        <taxon>Lophotrochozoa</taxon>
        <taxon>Annelida</taxon>
        <taxon>Clitellata</taxon>
        <taxon>Hirudinea</taxon>
        <taxon>Rhynchobdellida</taxon>
        <taxon>Glossiphoniidae</taxon>
        <taxon>Helobdella</taxon>
    </lineage>
</organism>
<evidence type="ECO:0000313" key="5">
    <source>
        <dbReference type="EnsemblMetazoa" id="HelroP164831"/>
    </source>
</evidence>
<dbReference type="STRING" id="6412.T1EVV1"/>
<keyword evidence="1" id="KW-0880">Kelch repeat</keyword>
<dbReference type="eggNOG" id="KOG4441">
    <property type="taxonomic scope" value="Eukaryota"/>
</dbReference>
<dbReference type="SMART" id="SM00875">
    <property type="entry name" value="BACK"/>
    <property type="match status" value="1"/>
</dbReference>
<dbReference type="EnsemblMetazoa" id="HelroT164831">
    <property type="protein sequence ID" value="HelroP164831"/>
    <property type="gene ID" value="HelroG164831"/>
</dbReference>
<dbReference type="Gene3D" id="3.30.710.10">
    <property type="entry name" value="Potassium Channel Kv1.1, Chain A"/>
    <property type="match status" value="1"/>
</dbReference>
<dbReference type="InterPro" id="IPR011705">
    <property type="entry name" value="BACK"/>
</dbReference>
<dbReference type="AlphaFoldDB" id="T1EVV1"/>
<dbReference type="InParanoid" id="T1EVV1"/>
<reference evidence="6" key="1">
    <citation type="submission" date="2012-12" db="EMBL/GenBank/DDBJ databases">
        <authorList>
            <person name="Hellsten U."/>
            <person name="Grimwood J."/>
            <person name="Chapman J.A."/>
            <person name="Shapiro H."/>
            <person name="Aerts A."/>
            <person name="Otillar R.P."/>
            <person name="Terry A.Y."/>
            <person name="Boore J.L."/>
            <person name="Simakov O."/>
            <person name="Marletaz F."/>
            <person name="Cho S.-J."/>
            <person name="Edsinger-Gonzales E."/>
            <person name="Havlak P."/>
            <person name="Kuo D.-H."/>
            <person name="Larsson T."/>
            <person name="Lv J."/>
            <person name="Arendt D."/>
            <person name="Savage R."/>
            <person name="Osoegawa K."/>
            <person name="de Jong P."/>
            <person name="Lindberg D.R."/>
            <person name="Seaver E.C."/>
            <person name="Weisblat D.A."/>
            <person name="Putnam N.H."/>
            <person name="Grigoriev I.V."/>
            <person name="Rokhsar D.S."/>
        </authorList>
    </citation>
    <scope>NUCLEOTIDE SEQUENCE</scope>
</reference>
<dbReference type="PANTHER" id="PTHR45632">
    <property type="entry name" value="LD33804P"/>
    <property type="match status" value="1"/>
</dbReference>
<dbReference type="GeneID" id="20200701"/>
<reference evidence="4 6" key="2">
    <citation type="journal article" date="2013" name="Nature">
        <title>Insights into bilaterian evolution from three spiralian genomes.</title>
        <authorList>
            <person name="Simakov O."/>
            <person name="Marletaz F."/>
            <person name="Cho S.J."/>
            <person name="Edsinger-Gonzales E."/>
            <person name="Havlak P."/>
            <person name="Hellsten U."/>
            <person name="Kuo D.H."/>
            <person name="Larsson T."/>
            <person name="Lv J."/>
            <person name="Arendt D."/>
            <person name="Savage R."/>
            <person name="Osoegawa K."/>
            <person name="de Jong P."/>
            <person name="Grimwood J."/>
            <person name="Chapman J.A."/>
            <person name="Shapiro H."/>
            <person name="Aerts A."/>
            <person name="Otillar R.P."/>
            <person name="Terry A.Y."/>
            <person name="Boore J.L."/>
            <person name="Grigoriev I.V."/>
            <person name="Lindberg D.R."/>
            <person name="Seaver E.C."/>
            <person name="Weisblat D.A."/>
            <person name="Putnam N.H."/>
            <person name="Rokhsar D.S."/>
        </authorList>
    </citation>
    <scope>NUCLEOTIDE SEQUENCE</scope>
</reference>